<reference evidence="7" key="1">
    <citation type="journal article" date="2015" name="Appl. Environ. Microbiol.">
        <title>Eight Novel Capsular Polysaccharide Synthesis Gene Loci Identified in Nontypeable Streptococcus suis Isolates.</title>
        <authorList>
            <person name="Zheng H."/>
            <person name="Ji S."/>
            <person name="Liu Z."/>
            <person name="Lan R."/>
            <person name="Huang Y."/>
            <person name="Bai X."/>
            <person name="Gottschalk M."/>
            <person name="Xu J."/>
        </authorList>
    </citation>
    <scope>NUCLEOTIDE SEQUENCE</scope>
    <source>
        <strain evidence="7">YS122_seq</strain>
    </source>
</reference>
<organism evidence="7">
    <name type="scientific">Streptococcus suis</name>
    <dbReference type="NCBI Taxonomy" id="1307"/>
    <lineage>
        <taxon>Bacteria</taxon>
        <taxon>Bacillati</taxon>
        <taxon>Bacillota</taxon>
        <taxon>Bacilli</taxon>
        <taxon>Lactobacillales</taxon>
        <taxon>Streptococcaceae</taxon>
        <taxon>Streptococcus</taxon>
    </lineage>
</organism>
<sequence length="513" mass="58586">MSRVRSSFVNILAGISGTIISSILAFIVRTVFIRVLGETYLGFNGLYTNILTVLSLAELGVGSSIIYLMYKPLAENDGERLVQVVQFYKKVYRVIGLIILLLGLCLIPFLPMVVNLDNTDDLNYTLLYLLYLADTVSSYFFFAYKRGILVADQKIYIANIYDIVITTIMSTLQIVALLVFRDFYIYIVLKIVKNITLNLVTSIKVDKLYPVINQFKDIEPLPQTEKNQVWKNVYATSVRQIFNEMMNSTDTIIISIMLGIVMVGKYSNYAYILSIVYIFFGGIFNPIQSSVGNLSLSASDEKKNEVFNRLRFVNFFFLSFCSSCFLVLVNPFITIWIGQDYTIPFSGVVAIVGMLFVRQTGNCTTIFRLGEGHFRDFHYSPLIAGLLNLIVSVILVRYMGLVGVFVGTMVGFGFQFIGIDTIVTYRKILHRPLSEFYINWLQTLLLTIGLCVASYYISTLLSVRAIYDLFLLFAVIITFNFVALCLVYWRNKDFQYFVQLVVKFLIKSWRRIS</sequence>
<evidence type="ECO:0000256" key="2">
    <source>
        <dbReference type="ARBA" id="ARBA00022475"/>
    </source>
</evidence>
<protein>
    <submittedName>
        <fullName evidence="7">Wzx</fullName>
    </submittedName>
</protein>
<gene>
    <name evidence="7" type="primary">cpsQ</name>
    <name evidence="7" type="ORF">YS122.seq-orf00018</name>
</gene>
<evidence type="ECO:0000256" key="3">
    <source>
        <dbReference type="ARBA" id="ARBA00022692"/>
    </source>
</evidence>
<comment type="subcellular location">
    <subcellularLocation>
        <location evidence="1">Cell membrane</location>
        <topology evidence="1">Multi-pass membrane protein</topology>
    </subcellularLocation>
</comment>
<feature type="transmembrane region" description="Helical" evidence="6">
    <location>
        <begin position="312"/>
        <end position="335"/>
    </location>
</feature>
<keyword evidence="5 6" id="KW-0472">Membrane</keyword>
<feature type="transmembrane region" description="Helical" evidence="6">
    <location>
        <begin position="126"/>
        <end position="144"/>
    </location>
</feature>
<feature type="transmembrane region" description="Helical" evidence="6">
    <location>
        <begin position="341"/>
        <end position="357"/>
    </location>
</feature>
<dbReference type="EMBL" id="KM972235">
    <property type="protein sequence ID" value="AKE79418.1"/>
    <property type="molecule type" value="Genomic_DNA"/>
</dbReference>
<feature type="transmembrane region" description="Helical" evidence="6">
    <location>
        <begin position="91"/>
        <end position="114"/>
    </location>
</feature>
<evidence type="ECO:0000256" key="5">
    <source>
        <dbReference type="ARBA" id="ARBA00023136"/>
    </source>
</evidence>
<evidence type="ECO:0000256" key="6">
    <source>
        <dbReference type="SAM" id="Phobius"/>
    </source>
</evidence>
<feature type="transmembrane region" description="Helical" evidence="6">
    <location>
        <begin position="377"/>
        <end position="396"/>
    </location>
</feature>
<feature type="transmembrane region" description="Helical" evidence="6">
    <location>
        <begin position="402"/>
        <end position="425"/>
    </location>
</feature>
<dbReference type="GO" id="GO:0005886">
    <property type="term" value="C:plasma membrane"/>
    <property type="evidence" value="ECO:0007669"/>
    <property type="project" value="UniProtKB-SubCell"/>
</dbReference>
<feature type="transmembrane region" description="Helical" evidence="6">
    <location>
        <begin position="469"/>
        <end position="489"/>
    </location>
</feature>
<keyword evidence="4 6" id="KW-1133">Transmembrane helix</keyword>
<dbReference type="PANTHER" id="PTHR30250">
    <property type="entry name" value="PST FAMILY PREDICTED COLANIC ACID TRANSPORTER"/>
    <property type="match status" value="1"/>
</dbReference>
<feature type="transmembrane region" description="Helical" evidence="6">
    <location>
        <begin position="47"/>
        <end position="70"/>
    </location>
</feature>
<feature type="transmembrane region" description="Helical" evidence="6">
    <location>
        <begin position="7"/>
        <end position="27"/>
    </location>
</feature>
<dbReference type="PANTHER" id="PTHR30250:SF26">
    <property type="entry name" value="PSMA PROTEIN"/>
    <property type="match status" value="1"/>
</dbReference>
<evidence type="ECO:0000313" key="7">
    <source>
        <dbReference type="EMBL" id="AKE79418.1"/>
    </source>
</evidence>
<proteinExistence type="predicted"/>
<evidence type="ECO:0000256" key="4">
    <source>
        <dbReference type="ARBA" id="ARBA00022989"/>
    </source>
</evidence>
<feature type="transmembrane region" description="Helical" evidence="6">
    <location>
        <begin position="437"/>
        <end position="457"/>
    </location>
</feature>
<keyword evidence="3 6" id="KW-0812">Transmembrane</keyword>
<dbReference type="AlphaFoldDB" id="A0A0F6UVS8"/>
<feature type="transmembrane region" description="Helical" evidence="6">
    <location>
        <begin position="269"/>
        <end position="287"/>
    </location>
</feature>
<feature type="transmembrane region" description="Helical" evidence="6">
    <location>
        <begin position="156"/>
        <end position="177"/>
    </location>
</feature>
<evidence type="ECO:0000256" key="1">
    <source>
        <dbReference type="ARBA" id="ARBA00004651"/>
    </source>
</evidence>
<dbReference type="InterPro" id="IPR050833">
    <property type="entry name" value="Poly_Biosynth_Transport"/>
</dbReference>
<name>A0A0F6UVS8_STRSU</name>
<accession>A0A0F6UVS8</accession>
<keyword evidence="2" id="KW-1003">Cell membrane</keyword>